<feature type="non-terminal residue" evidence="1">
    <location>
        <position position="1"/>
    </location>
</feature>
<organism evidence="1 2">
    <name type="scientific">Haematococcus lacustris</name>
    <name type="common">Green alga</name>
    <name type="synonym">Haematococcus pluvialis</name>
    <dbReference type="NCBI Taxonomy" id="44745"/>
    <lineage>
        <taxon>Eukaryota</taxon>
        <taxon>Viridiplantae</taxon>
        <taxon>Chlorophyta</taxon>
        <taxon>core chlorophytes</taxon>
        <taxon>Chlorophyceae</taxon>
        <taxon>CS clade</taxon>
        <taxon>Chlamydomonadales</taxon>
        <taxon>Haematococcaceae</taxon>
        <taxon>Haematococcus</taxon>
    </lineage>
</organism>
<feature type="non-terminal residue" evidence="1">
    <location>
        <position position="622"/>
    </location>
</feature>
<dbReference type="InterPro" id="IPR052396">
    <property type="entry name" value="Meiotic_Drive_Suppr_Kinase"/>
</dbReference>
<proteinExistence type="predicted"/>
<dbReference type="EMBL" id="BLLF01000732">
    <property type="protein sequence ID" value="GFH14494.1"/>
    <property type="molecule type" value="Genomic_DNA"/>
</dbReference>
<dbReference type="Proteomes" id="UP000485058">
    <property type="component" value="Unassembled WGS sequence"/>
</dbReference>
<keyword evidence="1" id="KW-0808">Transferase</keyword>
<dbReference type="PANTHER" id="PTHR37171:SF1">
    <property type="entry name" value="SERINE_THREONINE-PROTEIN KINASE YRZF-RELATED"/>
    <property type="match status" value="1"/>
</dbReference>
<evidence type="ECO:0000313" key="2">
    <source>
        <dbReference type="Proteomes" id="UP000485058"/>
    </source>
</evidence>
<dbReference type="SUPFAM" id="SSF56112">
    <property type="entry name" value="Protein kinase-like (PK-like)"/>
    <property type="match status" value="1"/>
</dbReference>
<accession>A0A699Z6H4</accession>
<name>A0A699Z6H4_HAELA</name>
<keyword evidence="1" id="KW-0418">Kinase</keyword>
<reference evidence="1 2" key="1">
    <citation type="submission" date="2020-02" db="EMBL/GenBank/DDBJ databases">
        <title>Draft genome sequence of Haematococcus lacustris strain NIES-144.</title>
        <authorList>
            <person name="Morimoto D."/>
            <person name="Nakagawa S."/>
            <person name="Yoshida T."/>
            <person name="Sawayama S."/>
        </authorList>
    </citation>
    <scope>NUCLEOTIDE SEQUENCE [LARGE SCALE GENOMIC DNA]</scope>
    <source>
        <strain evidence="1 2">NIES-144</strain>
    </source>
</reference>
<evidence type="ECO:0000313" key="1">
    <source>
        <dbReference type="EMBL" id="GFH14494.1"/>
    </source>
</evidence>
<dbReference type="Gene3D" id="1.10.510.10">
    <property type="entry name" value="Transferase(Phosphotransferase) domain 1"/>
    <property type="match status" value="1"/>
</dbReference>
<sequence>MFTDPGPALAPQSMPVIGSADTAGGAMQMMWRIMRRSYAVEVTQVGVKITKIEHSNAARRQYPGLKEELAVGGTRCHVGAEGQLRQFRHKPQEAVQRRLQVCKAGLAIILQYCQGKAACRDKWSHHAIRGRHACAYHRSRFGEADPTGNKMPLTTEAQMNARFQLVVGRGVVSVLNACIRQKQPTWGELFFQAESRPSGGLGWPGFLIKQAGVNIALDVCGGEGKASVIYKIICRKASRAGLACFDIMIVVATVEWGTGRQTRGGEPISHHSKSRVAPMTVLVSCLTMLQMPDVMCQAVIDLTDRHGVGPEVLTQACSYCQEKGWRFTFITSYQYTFFVWRVAEDRYAVTDGLLHDAAPHDLYTREVLAYIIWMSLEAPWGRQLPPGELHDLEVLLKQQAPATVLHGRPQVQQSQVQQDQVQQSQVQEDQVQQDQVQQSQVQQDQVQQGSNQLQQTPTAPLHALRQRDQPAPWVTIEDAPEYPPESLQFSSMRLGAGQCGPVVQGWLQEVPVAIKATDACKSPDIVQMLWHEAKIYDILRDLQGHLLPVLHGCGYWKGRNNFFLATAVVPGKPINSCKGVAGAQATAQAARQALQAIHQRGVAHGDVRADNIMVQYFGSIPQ</sequence>
<keyword evidence="2" id="KW-1185">Reference proteome</keyword>
<dbReference type="AlphaFoldDB" id="A0A699Z6H4"/>
<dbReference type="PANTHER" id="PTHR37171">
    <property type="entry name" value="SERINE/THREONINE-PROTEIN KINASE YRZF-RELATED"/>
    <property type="match status" value="1"/>
</dbReference>
<protein>
    <submittedName>
        <fullName evidence="1">Protein kinase domain-containing protein</fullName>
    </submittedName>
</protein>
<comment type="caution">
    <text evidence="1">The sequence shown here is derived from an EMBL/GenBank/DDBJ whole genome shotgun (WGS) entry which is preliminary data.</text>
</comment>
<dbReference type="InterPro" id="IPR011009">
    <property type="entry name" value="Kinase-like_dom_sf"/>
</dbReference>
<gene>
    <name evidence="1" type="ORF">HaLaN_10558</name>
</gene>
<dbReference type="GO" id="GO:0016301">
    <property type="term" value="F:kinase activity"/>
    <property type="evidence" value="ECO:0007669"/>
    <property type="project" value="UniProtKB-KW"/>
</dbReference>